<proteinExistence type="predicted"/>
<accession>A0A8H9HQH6</accession>
<reference evidence="1" key="5">
    <citation type="submission" date="2020-09" db="EMBL/GenBank/DDBJ databases">
        <authorList>
            <person name="Sun Q."/>
            <person name="Ohkuma M."/>
        </authorList>
    </citation>
    <scope>NUCLEOTIDE SEQUENCE</scope>
    <source>
        <strain evidence="1">JCM 4434</strain>
    </source>
</reference>
<reference evidence="3" key="4">
    <citation type="submission" date="2016-08" db="EMBL/GenBank/DDBJ databases">
        <title>Sequencing, assembly and comparative genomics of S. aureofaciens ATCC 10762.</title>
        <authorList>
            <person name="Gradnigo J.S."/>
            <person name="Johnson N."/>
            <person name="Somerville G.A."/>
        </authorList>
    </citation>
    <scope>NUCLEOTIDE SEQUENCE [LARGE SCALE GENOMIC DNA]</scope>
    <source>
        <strain evidence="3">ATCC 10762 / DSM 40127 / CCM 3239 / JCM 4008 / LMG 5968 / NBRC 12843 / NCIMB 8234 / A-377</strain>
    </source>
</reference>
<dbReference type="Proteomes" id="UP000610124">
    <property type="component" value="Unassembled WGS sequence"/>
</dbReference>
<protein>
    <submittedName>
        <fullName evidence="2">Uncharacterized protein</fullName>
    </submittedName>
</protein>
<comment type="caution">
    <text evidence="2">The sequence shown here is derived from an EMBL/GenBank/DDBJ whole genome shotgun (WGS) entry which is preliminary data.</text>
</comment>
<reference evidence="2" key="3">
    <citation type="submission" date="2016-08" db="EMBL/GenBank/DDBJ databases">
        <title>Sequencing, Assembly and Comparative Genomics of S. aureofaciens ATCC 10762.</title>
        <authorList>
            <person name="Gradnigo J.S."/>
            <person name="Johnson N."/>
            <person name="Somerville G.A."/>
        </authorList>
    </citation>
    <scope>NUCLEOTIDE SEQUENCE [LARGE SCALE GENOMIC DNA]</scope>
    <source>
        <strain evidence="2">ATCC 10762</strain>
    </source>
</reference>
<keyword evidence="3" id="KW-1185">Reference proteome</keyword>
<reference evidence="1" key="1">
    <citation type="journal article" date="2014" name="Int. J. Syst. Evol. Microbiol.">
        <title>Complete genome sequence of Corynebacterium casei LMG S-19264T (=DSM 44701T), isolated from a smear-ripened cheese.</title>
        <authorList>
            <consortium name="US DOE Joint Genome Institute (JGI-PGF)"/>
            <person name="Walter F."/>
            <person name="Albersmeier A."/>
            <person name="Kalinowski J."/>
            <person name="Ruckert C."/>
        </authorList>
    </citation>
    <scope>NUCLEOTIDE SEQUENCE</scope>
    <source>
        <strain evidence="1">JCM 4434</strain>
    </source>
</reference>
<reference evidence="2 3" key="2">
    <citation type="submission" date="2014-07" db="EMBL/GenBank/DDBJ databases">
        <authorList>
            <person name="Zhang J.E."/>
            <person name="Yang H."/>
            <person name="Guo J."/>
            <person name="Deng Z."/>
            <person name="Luo H."/>
            <person name="Luo M."/>
            <person name="Zhao B."/>
        </authorList>
    </citation>
    <scope>NUCLEOTIDE SEQUENCE [LARGE SCALE GENOMIC DNA]</scope>
    <source>
        <strain evidence="2">ATCC 10762</strain>
        <strain evidence="3">ATCC 10762 / DSM 40127 / CCM 3239 / JCM 4008 / LMG 5968 / NBRC 12843 / NCIMB 8234 / A-377</strain>
    </source>
</reference>
<sequence length="143" mass="15768">MDATLAARGNTARARRRPGRRAALCLAAVTVLALGATACKVDTQTTADRVEVCSRVLGLTLFDPFPNDADKARKDVRERADKLDELAKIAPDDDLRKAVETTAKSLRDAQPKDHGARTVVDYLAEQNDRLRDLRKTCTDSKKY</sequence>
<dbReference type="KEGG" id="kau:B6264_04915"/>
<name>A0A1E7MW15_KITAU</name>
<dbReference type="RefSeq" id="WP_030287899.1">
    <property type="nucleotide sequence ID" value="NZ_BMUB01000007.1"/>
</dbReference>
<evidence type="ECO:0000313" key="1">
    <source>
        <dbReference type="EMBL" id="GGU79817.1"/>
    </source>
</evidence>
<dbReference type="GeneID" id="97486529"/>
<dbReference type="OrthoDB" id="4234066at2"/>
<organism evidence="2 3">
    <name type="scientific">Kitasatospora aureofaciens</name>
    <name type="common">Streptomyces aureofaciens</name>
    <dbReference type="NCBI Taxonomy" id="1894"/>
    <lineage>
        <taxon>Bacteria</taxon>
        <taxon>Bacillati</taxon>
        <taxon>Actinomycetota</taxon>
        <taxon>Actinomycetes</taxon>
        <taxon>Kitasatosporales</taxon>
        <taxon>Streptomycetaceae</taxon>
        <taxon>Kitasatospora</taxon>
    </lineage>
</organism>
<evidence type="ECO:0000313" key="2">
    <source>
        <dbReference type="EMBL" id="OEV32614.1"/>
    </source>
</evidence>
<evidence type="ECO:0000313" key="3">
    <source>
        <dbReference type="Proteomes" id="UP000037395"/>
    </source>
</evidence>
<dbReference type="Proteomes" id="UP000037395">
    <property type="component" value="Unassembled WGS sequence"/>
</dbReference>
<accession>A0A1E7MW15</accession>
<dbReference type="AlphaFoldDB" id="A0A1E7MW15"/>
<gene>
    <name evidence="1" type="ORF">GCM10010502_34640</name>
    <name evidence="2" type="ORF">HS99_0015165</name>
</gene>
<dbReference type="EMBL" id="JPRF03000087">
    <property type="protein sequence ID" value="OEV32614.1"/>
    <property type="molecule type" value="Genomic_DNA"/>
</dbReference>
<dbReference type="EMBL" id="BMUB01000007">
    <property type="protein sequence ID" value="GGU79817.1"/>
    <property type="molecule type" value="Genomic_DNA"/>
</dbReference>